<dbReference type="PANTHER" id="PTHR42887">
    <property type="entry name" value="OS12G0638800 PROTEIN"/>
    <property type="match status" value="1"/>
</dbReference>
<evidence type="ECO:0000256" key="1">
    <source>
        <dbReference type="ARBA" id="ARBA00001974"/>
    </source>
</evidence>
<dbReference type="Gene3D" id="1.10.8.260">
    <property type="entry name" value="HI0933 insert domain-like"/>
    <property type="match status" value="1"/>
</dbReference>
<dbReference type="Pfam" id="PF22780">
    <property type="entry name" value="HI0933_like_1st"/>
    <property type="match status" value="1"/>
</dbReference>
<evidence type="ECO:0000313" key="7">
    <source>
        <dbReference type="Proteomes" id="UP000196573"/>
    </source>
</evidence>
<proteinExistence type="predicted"/>
<feature type="domain" description="RsdA/BaiN/AoA(So)-like Rossmann fold-like" evidence="4">
    <location>
        <begin position="8"/>
        <end position="393"/>
    </location>
</feature>
<dbReference type="InterPro" id="IPR004792">
    <property type="entry name" value="BaiN-like"/>
</dbReference>
<accession>A0A1X7AIN6</accession>
<dbReference type="Pfam" id="PF03486">
    <property type="entry name" value="HI0933_like"/>
    <property type="match status" value="1"/>
</dbReference>
<sequence>MSLPKSCDVVIIGAGAAGLMCALTAGQRGRDVLVLDHGKRPGRKILLSGGGRCNYTNMWAEASNYLSQNKHYCKSALSRFTQWDFQAMVDKHGIAWHEKTLGQLFCDNSSKDILDMLLAECNQPNINITSKVEISEVASRDEGGFTITTSMGTVQAQSLVIATGGLSFPTMGSTDFGYRIAKQFGHSIVATRPALVPFTLGKDDMARFANLSGISTEVIASCNGASFREALLFTHKGLSGPSILQVSSYWNHGDAITINWLPHINVEEWLQEQRTARPRAFLTSILAEHLPKRLATALADWIGEKGEASQWRKESVQNIITMLSECRLVPNGTEGYKKAEVTIGGVNTDELSSKTMASQKQDGLYFIGEVVDVTGWLGGFNFQWAWASGHCAGLFV</sequence>
<dbReference type="Gene3D" id="2.40.30.10">
    <property type="entry name" value="Translation factors"/>
    <property type="match status" value="1"/>
</dbReference>
<dbReference type="InterPro" id="IPR055178">
    <property type="entry name" value="RsdA/BaiN/AoA(So)-like_dom"/>
</dbReference>
<dbReference type="PRINTS" id="PR00411">
    <property type="entry name" value="PNDRDTASEI"/>
</dbReference>
<dbReference type="SUPFAM" id="SSF160996">
    <property type="entry name" value="HI0933 insert domain-like"/>
    <property type="match status" value="1"/>
</dbReference>
<comment type="cofactor">
    <cofactor evidence="1">
        <name>FAD</name>
        <dbReference type="ChEBI" id="CHEBI:57692"/>
    </cofactor>
</comment>
<dbReference type="InterPro" id="IPR023166">
    <property type="entry name" value="BaiN-like_dom_sf"/>
</dbReference>
<dbReference type="RefSeq" id="WP_087109260.1">
    <property type="nucleotide sequence ID" value="NZ_CBCSCN010000002.1"/>
</dbReference>
<feature type="domain" description="RsdA/BaiN/AoA(So)-like insert" evidence="5">
    <location>
        <begin position="192"/>
        <end position="341"/>
    </location>
</feature>
<dbReference type="PANTHER" id="PTHR42887:SF2">
    <property type="entry name" value="OS12G0638800 PROTEIN"/>
    <property type="match status" value="1"/>
</dbReference>
<dbReference type="AlphaFoldDB" id="A0A1X7AIN6"/>
<evidence type="ECO:0000259" key="4">
    <source>
        <dbReference type="Pfam" id="PF03486"/>
    </source>
</evidence>
<dbReference type="Gene3D" id="3.50.50.60">
    <property type="entry name" value="FAD/NAD(P)-binding domain"/>
    <property type="match status" value="1"/>
</dbReference>
<evidence type="ECO:0000259" key="5">
    <source>
        <dbReference type="Pfam" id="PF22780"/>
    </source>
</evidence>
<dbReference type="Proteomes" id="UP000196573">
    <property type="component" value="Unassembled WGS sequence"/>
</dbReference>
<evidence type="ECO:0000313" key="6">
    <source>
        <dbReference type="EMBL" id="SMA45478.1"/>
    </source>
</evidence>
<evidence type="ECO:0000256" key="2">
    <source>
        <dbReference type="ARBA" id="ARBA00022630"/>
    </source>
</evidence>
<keyword evidence="2" id="KW-0285">Flavoprotein</keyword>
<name>A0A1X7AIN6_9GAMM</name>
<dbReference type="InterPro" id="IPR057661">
    <property type="entry name" value="RsdA/BaiN/AoA(So)_Rossmann"/>
</dbReference>
<dbReference type="NCBIfam" id="TIGR00275">
    <property type="entry name" value="aminoacetone oxidase family FAD-binding enzyme"/>
    <property type="match status" value="1"/>
</dbReference>
<evidence type="ECO:0000256" key="3">
    <source>
        <dbReference type="ARBA" id="ARBA00022827"/>
    </source>
</evidence>
<dbReference type="InterPro" id="IPR036188">
    <property type="entry name" value="FAD/NAD-bd_sf"/>
</dbReference>
<organism evidence="6 7">
    <name type="scientific">Parendozoicomonas haliclonae</name>
    <dbReference type="NCBI Taxonomy" id="1960125"/>
    <lineage>
        <taxon>Bacteria</taxon>
        <taxon>Pseudomonadati</taxon>
        <taxon>Pseudomonadota</taxon>
        <taxon>Gammaproteobacteria</taxon>
        <taxon>Oceanospirillales</taxon>
        <taxon>Endozoicomonadaceae</taxon>
        <taxon>Parendozoicomonas</taxon>
    </lineage>
</organism>
<protein>
    <submittedName>
        <fullName evidence="6">Tricarballylate dehydrogenase</fullName>
    </submittedName>
</protein>
<gene>
    <name evidence="6" type="ORF">EHSB41UT_01929</name>
</gene>
<dbReference type="OrthoDB" id="9773233at2"/>
<keyword evidence="3" id="KW-0274">FAD</keyword>
<dbReference type="EMBL" id="FWPT01000004">
    <property type="protein sequence ID" value="SMA45478.1"/>
    <property type="molecule type" value="Genomic_DNA"/>
</dbReference>
<keyword evidence="7" id="KW-1185">Reference proteome</keyword>
<dbReference type="PRINTS" id="PR00368">
    <property type="entry name" value="FADPNR"/>
</dbReference>
<reference evidence="6 7" key="1">
    <citation type="submission" date="2017-03" db="EMBL/GenBank/DDBJ databases">
        <authorList>
            <person name="Afonso C.L."/>
            <person name="Miller P.J."/>
            <person name="Scott M.A."/>
            <person name="Spackman E."/>
            <person name="Goraichik I."/>
            <person name="Dimitrov K.M."/>
            <person name="Suarez D.L."/>
            <person name="Swayne D.E."/>
        </authorList>
    </citation>
    <scope>NUCLEOTIDE SEQUENCE [LARGE SCALE GENOMIC DNA]</scope>
    <source>
        <strain evidence="6">SB41UT1</strain>
    </source>
</reference>
<dbReference type="SUPFAM" id="SSF51905">
    <property type="entry name" value="FAD/NAD(P)-binding domain"/>
    <property type="match status" value="1"/>
</dbReference>